<dbReference type="Pfam" id="PF07983">
    <property type="entry name" value="X8"/>
    <property type="match status" value="1"/>
</dbReference>
<reference evidence="22" key="1">
    <citation type="submission" date="2016-06" db="EMBL/GenBank/DDBJ databases">
        <title>Parallel loss of symbiosis genes in relatives of nitrogen-fixing non-legume Parasponia.</title>
        <authorList>
            <person name="Van Velzen R."/>
            <person name="Holmer R."/>
            <person name="Bu F."/>
            <person name="Rutten L."/>
            <person name="Van Zeijl A."/>
            <person name="Liu W."/>
            <person name="Santuari L."/>
            <person name="Cao Q."/>
            <person name="Sharma T."/>
            <person name="Shen D."/>
            <person name="Roswanjaya Y."/>
            <person name="Wardhani T."/>
            <person name="Kalhor M.S."/>
            <person name="Jansen J."/>
            <person name="Van den Hoogen J."/>
            <person name="Gungor B."/>
            <person name="Hartog M."/>
            <person name="Hontelez J."/>
            <person name="Verver J."/>
            <person name="Yang W.-C."/>
            <person name="Schijlen E."/>
            <person name="Repin R."/>
            <person name="Schilthuizen M."/>
            <person name="Schranz E."/>
            <person name="Heidstra R."/>
            <person name="Miyata K."/>
            <person name="Fedorova E."/>
            <person name="Kohlen W."/>
            <person name="Bisseling T."/>
            <person name="Smit S."/>
            <person name="Geurts R."/>
        </authorList>
    </citation>
    <scope>NUCLEOTIDE SEQUENCE [LARGE SCALE GENOMIC DNA]</scope>
    <source>
        <strain evidence="22">cv. WU1-14</strain>
    </source>
</reference>
<dbReference type="GO" id="GO:0005886">
    <property type="term" value="C:plasma membrane"/>
    <property type="evidence" value="ECO:0007669"/>
    <property type="project" value="UniProtKB-SubCell"/>
</dbReference>
<keyword evidence="6" id="KW-0336">GPI-anchor</keyword>
<keyword evidence="5" id="KW-1003">Cell membrane</keyword>
<dbReference type="AlphaFoldDB" id="A0A2P5AER0"/>
<dbReference type="OrthoDB" id="941679at2759"/>
<dbReference type="Proteomes" id="UP000237105">
    <property type="component" value="Unassembled WGS sequence"/>
</dbReference>
<dbReference type="GO" id="GO:0009506">
    <property type="term" value="C:plasmodesma"/>
    <property type="evidence" value="ECO:0007669"/>
    <property type="project" value="UniProtKB-ARBA"/>
</dbReference>
<evidence type="ECO:0000256" key="4">
    <source>
        <dbReference type="ARBA" id="ARBA00012780"/>
    </source>
</evidence>
<evidence type="ECO:0000256" key="7">
    <source>
        <dbReference type="ARBA" id="ARBA00022729"/>
    </source>
</evidence>
<keyword evidence="13" id="KW-0449">Lipoprotein</keyword>
<dbReference type="GO" id="GO:0006952">
    <property type="term" value="P:defense response"/>
    <property type="evidence" value="ECO:0007669"/>
    <property type="project" value="UniProtKB-KW"/>
</dbReference>
<dbReference type="GO" id="GO:0042973">
    <property type="term" value="F:glucan endo-1,3-beta-D-glucosidase activity"/>
    <property type="evidence" value="ECO:0007669"/>
    <property type="project" value="UniProtKB-EC"/>
</dbReference>
<dbReference type="STRING" id="3476.A0A2P5AER0"/>
<sequence>MKQSSRSSSMALTKLTLFFLFSITVSTLSQAKSPSLVSEIKSQNQGQDSEPYVGVNIGTDVSNLLSPSDLVSFLQVQKITHVRLYDADPDILKALSKTKIRVMISVPNNQILAIGSSNTTAAAWIDRNVVANYPETLITGIAVGDEVLTTIPSSAPLLLPAIESLYSGLVAANLHTQIKISTPHAASVILDPFPPSQAFFNQSLAQFVVPLLQFLSKTGSPLMMNLYPYYVFMQNKGVVPLDNALFKPLTPSKEMVDPNTLLHYTNVFDAMIDAAYFSMKNLNVTDVVVLVSETGWPSKGDSKEPYATIDNANTYNSNLIKHVLDRSGTPLHPEATSSAYIYELFNEDLRSPPVSEAHWGLFYANSTPVYLLHVSGSGTFLANDTTNQTYCIAMDGVDSKTLQAALDWACGPGRANCTEIQPGEDCYYPNNVKNHASYAFDSYYQKSGKAAGSCDFKGVATITTTDPSHGSCLFPGSKKVSSNKTRQAVNSTHERSAADRLRVIALRSNPISGFSKELVVFFVVALSSLLFFDIITSC</sequence>
<evidence type="ECO:0000256" key="9">
    <source>
        <dbReference type="ARBA" id="ARBA00022821"/>
    </source>
</evidence>
<comment type="subcellular location">
    <subcellularLocation>
        <location evidence="2">Cell membrane</location>
        <topology evidence="2">Lipid-anchor</topology>
        <topology evidence="2">GPI-anchor</topology>
    </subcellularLocation>
</comment>
<evidence type="ECO:0000256" key="13">
    <source>
        <dbReference type="ARBA" id="ARBA00023288"/>
    </source>
</evidence>
<dbReference type="SUPFAM" id="SSF51445">
    <property type="entry name" value="(Trans)glycosidases"/>
    <property type="match status" value="1"/>
</dbReference>
<dbReference type="GO" id="GO:0098552">
    <property type="term" value="C:side of membrane"/>
    <property type="evidence" value="ECO:0007669"/>
    <property type="project" value="UniProtKB-KW"/>
</dbReference>
<feature type="chain" id="PRO_5015154218" description="glucan endo-1,3-beta-D-glucosidase" evidence="19">
    <location>
        <begin position="32"/>
        <end position="538"/>
    </location>
</feature>
<evidence type="ECO:0000256" key="5">
    <source>
        <dbReference type="ARBA" id="ARBA00022475"/>
    </source>
</evidence>
<dbReference type="FunFam" id="1.20.58.1040:FF:000001">
    <property type="entry name" value="Glucan endo-1,3-beta-glucosidase 4"/>
    <property type="match status" value="1"/>
</dbReference>
<evidence type="ECO:0000256" key="14">
    <source>
        <dbReference type="ARBA" id="ARBA00023295"/>
    </source>
</evidence>
<gene>
    <name evidence="21" type="ORF">PanWU01x14_339500</name>
</gene>
<dbReference type="InterPro" id="IPR012946">
    <property type="entry name" value="X8"/>
</dbReference>
<feature type="signal peptide" evidence="19">
    <location>
        <begin position="1"/>
        <end position="31"/>
    </location>
</feature>
<comment type="caution">
    <text evidence="21">The sequence shown here is derived from an EMBL/GenBank/DDBJ whole genome shotgun (WGS) entry which is preliminary data.</text>
</comment>
<dbReference type="InterPro" id="IPR044965">
    <property type="entry name" value="Glyco_hydro_17_plant"/>
</dbReference>
<dbReference type="Pfam" id="PF00332">
    <property type="entry name" value="Glyco_hydro_17"/>
    <property type="match status" value="1"/>
</dbReference>
<keyword evidence="10" id="KW-0472">Membrane</keyword>
<dbReference type="EMBL" id="JXTB01000631">
    <property type="protein sequence ID" value="PON35021.1"/>
    <property type="molecule type" value="Genomic_DNA"/>
</dbReference>
<keyword evidence="11" id="KW-1015">Disulfide bond</keyword>
<dbReference type="Gene3D" id="1.20.58.1040">
    <property type="match status" value="1"/>
</dbReference>
<evidence type="ECO:0000256" key="11">
    <source>
        <dbReference type="ARBA" id="ARBA00023157"/>
    </source>
</evidence>
<dbReference type="GO" id="GO:0005975">
    <property type="term" value="P:carbohydrate metabolic process"/>
    <property type="evidence" value="ECO:0007669"/>
    <property type="project" value="InterPro"/>
</dbReference>
<evidence type="ECO:0000256" key="16">
    <source>
        <dbReference type="ARBA" id="ARBA00033417"/>
    </source>
</evidence>
<evidence type="ECO:0000259" key="20">
    <source>
        <dbReference type="SMART" id="SM00768"/>
    </source>
</evidence>
<dbReference type="FunFam" id="3.20.20.80:FF:000002">
    <property type="entry name" value="Glucan endo-1,3-beta-glucosidase 3"/>
    <property type="match status" value="1"/>
</dbReference>
<evidence type="ECO:0000256" key="12">
    <source>
        <dbReference type="ARBA" id="ARBA00023180"/>
    </source>
</evidence>
<evidence type="ECO:0000256" key="18">
    <source>
        <dbReference type="RuleBase" id="RU004336"/>
    </source>
</evidence>
<dbReference type="Gene3D" id="3.20.20.80">
    <property type="entry name" value="Glycosidases"/>
    <property type="match status" value="1"/>
</dbReference>
<proteinExistence type="inferred from homology"/>
<dbReference type="SMART" id="SM00768">
    <property type="entry name" value="X8"/>
    <property type="match status" value="1"/>
</dbReference>
<evidence type="ECO:0000256" key="8">
    <source>
        <dbReference type="ARBA" id="ARBA00022801"/>
    </source>
</evidence>
<organism evidence="21 22">
    <name type="scientific">Parasponia andersonii</name>
    <name type="common">Sponia andersonii</name>
    <dbReference type="NCBI Taxonomy" id="3476"/>
    <lineage>
        <taxon>Eukaryota</taxon>
        <taxon>Viridiplantae</taxon>
        <taxon>Streptophyta</taxon>
        <taxon>Embryophyta</taxon>
        <taxon>Tracheophyta</taxon>
        <taxon>Spermatophyta</taxon>
        <taxon>Magnoliopsida</taxon>
        <taxon>eudicotyledons</taxon>
        <taxon>Gunneridae</taxon>
        <taxon>Pentapetalae</taxon>
        <taxon>rosids</taxon>
        <taxon>fabids</taxon>
        <taxon>Rosales</taxon>
        <taxon>Cannabaceae</taxon>
        <taxon>Parasponia</taxon>
    </lineage>
</organism>
<dbReference type="EC" id="3.2.1.39" evidence="4"/>
<dbReference type="InterPro" id="IPR000490">
    <property type="entry name" value="Glyco_hydro_17"/>
</dbReference>
<keyword evidence="22" id="KW-1185">Reference proteome</keyword>
<feature type="domain" description="X8" evidence="20">
    <location>
        <begin position="389"/>
        <end position="474"/>
    </location>
</feature>
<evidence type="ECO:0000256" key="6">
    <source>
        <dbReference type="ARBA" id="ARBA00022622"/>
    </source>
</evidence>
<dbReference type="InterPro" id="IPR017853">
    <property type="entry name" value="GH"/>
</dbReference>
<keyword evidence="7 19" id="KW-0732">Signal</keyword>
<name>A0A2P5AER0_PARAD</name>
<keyword evidence="9" id="KW-0611">Plant defense</keyword>
<evidence type="ECO:0000256" key="1">
    <source>
        <dbReference type="ARBA" id="ARBA00000382"/>
    </source>
</evidence>
<accession>A0A2P5AER0</accession>
<evidence type="ECO:0000256" key="2">
    <source>
        <dbReference type="ARBA" id="ARBA00004609"/>
    </source>
</evidence>
<evidence type="ECO:0000256" key="10">
    <source>
        <dbReference type="ARBA" id="ARBA00023136"/>
    </source>
</evidence>
<comment type="similarity">
    <text evidence="3 17">Belongs to the glycosyl hydrolase 17 family.</text>
</comment>
<dbReference type="PANTHER" id="PTHR32227">
    <property type="entry name" value="GLUCAN ENDO-1,3-BETA-GLUCOSIDASE BG1-RELATED-RELATED"/>
    <property type="match status" value="1"/>
</dbReference>
<keyword evidence="8 18" id="KW-0378">Hydrolase</keyword>
<comment type="catalytic activity">
    <reaction evidence="1">
        <text>Hydrolysis of (1-&gt;3)-beta-D-glucosidic linkages in (1-&gt;3)-beta-D-glucans.</text>
        <dbReference type="EC" id="3.2.1.39"/>
    </reaction>
</comment>
<evidence type="ECO:0000313" key="22">
    <source>
        <dbReference type="Proteomes" id="UP000237105"/>
    </source>
</evidence>
<evidence type="ECO:0000256" key="15">
    <source>
        <dbReference type="ARBA" id="ARBA00033335"/>
    </source>
</evidence>
<evidence type="ECO:0000256" key="3">
    <source>
        <dbReference type="ARBA" id="ARBA00008773"/>
    </source>
</evidence>
<protein>
    <recommendedName>
        <fullName evidence="4">glucan endo-1,3-beta-D-glucosidase</fullName>
        <ecNumber evidence="4">3.2.1.39</ecNumber>
    </recommendedName>
    <alternativeName>
        <fullName evidence="15">(1-&gt;3)-beta-glucan endohydrolase</fullName>
    </alternativeName>
    <alternativeName>
        <fullName evidence="16">Beta-1,3-endoglucanase</fullName>
    </alternativeName>
</protein>
<evidence type="ECO:0000256" key="17">
    <source>
        <dbReference type="RuleBase" id="RU004335"/>
    </source>
</evidence>
<dbReference type="PROSITE" id="PS00587">
    <property type="entry name" value="GLYCOSYL_HYDROL_F17"/>
    <property type="match status" value="1"/>
</dbReference>
<keyword evidence="14 18" id="KW-0326">Glycosidase</keyword>
<evidence type="ECO:0000256" key="19">
    <source>
        <dbReference type="SAM" id="SignalP"/>
    </source>
</evidence>
<keyword evidence="12" id="KW-0325">Glycoprotein</keyword>
<evidence type="ECO:0000313" key="21">
    <source>
        <dbReference type="EMBL" id="PON35021.1"/>
    </source>
</evidence>